<keyword evidence="1" id="KW-0812">Transmembrane</keyword>
<evidence type="ECO:0000313" key="4">
    <source>
        <dbReference type="Proteomes" id="UP000280586"/>
    </source>
</evidence>
<evidence type="ECO:0000256" key="1">
    <source>
        <dbReference type="SAM" id="Phobius"/>
    </source>
</evidence>
<feature type="transmembrane region" description="Helical" evidence="1">
    <location>
        <begin position="20"/>
        <end position="44"/>
    </location>
</feature>
<dbReference type="NCBIfam" id="TIGR02532">
    <property type="entry name" value="IV_pilin_GFxxxE"/>
    <property type="match status" value="1"/>
</dbReference>
<accession>A0A9N7JNU2</accession>
<dbReference type="EMBL" id="CP099799">
    <property type="protein sequence ID" value="USS02233.1"/>
    <property type="molecule type" value="Genomic_DNA"/>
</dbReference>
<reference evidence="2 4" key="1">
    <citation type="submission" date="2017-09" db="EMBL/GenBank/DDBJ databases">
        <authorList>
            <person name="Thomas P."/>
            <person name="Seyboldt C."/>
        </authorList>
    </citation>
    <scope>NUCLEOTIDE SEQUENCE [LARGE SCALE GENOMIC DNA]</scope>
    <source>
        <strain evidence="2 4">DSM 7534</strain>
    </source>
</reference>
<gene>
    <name evidence="2" type="ORF">CP523_14975</name>
    <name evidence="3" type="ORF">NH397_07415</name>
</gene>
<dbReference type="OrthoDB" id="1913023at2"/>
<protein>
    <submittedName>
        <fullName evidence="3">Type II secretion system GspH family protein</fullName>
    </submittedName>
    <submittedName>
        <fullName evidence="2">Type II secretion system protein</fullName>
    </submittedName>
</protein>
<reference evidence="3" key="2">
    <citation type="submission" date="2022-06" db="EMBL/GenBank/DDBJ databases">
        <authorList>
            <person name="Holder M.E."/>
            <person name="Ajami N.J."/>
            <person name="Petrosino J.F."/>
        </authorList>
    </citation>
    <scope>NUCLEOTIDE SEQUENCE</scope>
    <source>
        <strain evidence="3">RMA 8861</strain>
    </source>
</reference>
<dbReference type="EMBL" id="CP023671">
    <property type="protein sequence ID" value="AYE35629.1"/>
    <property type="molecule type" value="Genomic_DNA"/>
</dbReference>
<dbReference type="Proteomes" id="UP000280586">
    <property type="component" value="Chromosome"/>
</dbReference>
<dbReference type="Pfam" id="PF07963">
    <property type="entry name" value="N_methyl"/>
    <property type="match status" value="1"/>
</dbReference>
<evidence type="ECO:0000313" key="2">
    <source>
        <dbReference type="EMBL" id="AYE35629.1"/>
    </source>
</evidence>
<evidence type="ECO:0000313" key="5">
    <source>
        <dbReference type="Proteomes" id="UP001055437"/>
    </source>
</evidence>
<keyword evidence="5" id="KW-1185">Reference proteome</keyword>
<dbReference type="RefSeq" id="WP_066676052.1">
    <property type="nucleotide sequence ID" value="NZ_CABMIZ010000013.1"/>
</dbReference>
<dbReference type="PROSITE" id="PS00409">
    <property type="entry name" value="PROKAR_NTER_METHYL"/>
    <property type="match status" value="1"/>
</dbReference>
<evidence type="ECO:0000313" key="3">
    <source>
        <dbReference type="EMBL" id="USS02233.1"/>
    </source>
</evidence>
<dbReference type="GeneID" id="303561991"/>
<keyword evidence="1" id="KW-0472">Membrane</keyword>
<dbReference type="AlphaFoldDB" id="A0A9N7JNU2"/>
<dbReference type="KEGG" id="csep:CP523_14975"/>
<proteinExistence type="predicted"/>
<dbReference type="Proteomes" id="UP001055437">
    <property type="component" value="Chromosome"/>
</dbReference>
<name>A0A9N7JNU2_CLOSE</name>
<keyword evidence="1" id="KW-1133">Transmembrane helix</keyword>
<sequence length="167" mass="19633">MKIENFTKAFGWNHKKEKGYTLIEIMVVLFISTLITTMTLKLVISLYDKYKKLENISMKMNFVDDASLTIARLSNEFMIDKIIFNEDINGRNSSIKIIYFQDVNNDKLKKEKIIRLNNKKELILESRNDTGLNFILKNVEEFKVIKKINIFYVLIKHATGDTRIQCI</sequence>
<organism evidence="2 4">
    <name type="scientific">Clostridium septicum</name>
    <dbReference type="NCBI Taxonomy" id="1504"/>
    <lineage>
        <taxon>Bacteria</taxon>
        <taxon>Bacillati</taxon>
        <taxon>Bacillota</taxon>
        <taxon>Clostridia</taxon>
        <taxon>Eubacteriales</taxon>
        <taxon>Clostridiaceae</taxon>
        <taxon>Clostridium</taxon>
    </lineage>
</organism>
<dbReference type="InterPro" id="IPR012902">
    <property type="entry name" value="N_methyl_site"/>
</dbReference>